<gene>
    <name evidence="1" type="ORF">OCL97_04300</name>
</gene>
<evidence type="ECO:0000313" key="2">
    <source>
        <dbReference type="Proteomes" id="UP001598130"/>
    </source>
</evidence>
<proteinExistence type="predicted"/>
<protein>
    <recommendedName>
        <fullName evidence="3">Ribbon-helix-helix protein CopG domain-containing protein</fullName>
    </recommendedName>
</protein>
<keyword evidence="2" id="KW-1185">Reference proteome</keyword>
<dbReference type="EMBL" id="JAOTJD010000005">
    <property type="protein sequence ID" value="MFD3263186.1"/>
    <property type="molecule type" value="Genomic_DNA"/>
</dbReference>
<evidence type="ECO:0000313" key="1">
    <source>
        <dbReference type="EMBL" id="MFD3263186.1"/>
    </source>
</evidence>
<name>A0ABW6CM44_9CAUL</name>
<organism evidence="1 2">
    <name type="scientific">Phenylobacterium ferrooxidans</name>
    <dbReference type="NCBI Taxonomy" id="2982689"/>
    <lineage>
        <taxon>Bacteria</taxon>
        <taxon>Pseudomonadati</taxon>
        <taxon>Pseudomonadota</taxon>
        <taxon>Alphaproteobacteria</taxon>
        <taxon>Caulobacterales</taxon>
        <taxon>Caulobacteraceae</taxon>
        <taxon>Phenylobacterium</taxon>
    </lineage>
</organism>
<dbReference type="Proteomes" id="UP001598130">
    <property type="component" value="Unassembled WGS sequence"/>
</dbReference>
<dbReference type="RefSeq" id="WP_377367922.1">
    <property type="nucleotide sequence ID" value="NZ_JAOTJD010000005.1"/>
</dbReference>
<evidence type="ECO:0008006" key="3">
    <source>
        <dbReference type="Google" id="ProtNLM"/>
    </source>
</evidence>
<reference evidence="1 2" key="1">
    <citation type="submission" date="2022-09" db="EMBL/GenBank/DDBJ databases">
        <title>New species of Phenylobacterium.</title>
        <authorList>
            <person name="Mieszkin S."/>
        </authorList>
    </citation>
    <scope>NUCLEOTIDE SEQUENCE [LARGE SCALE GENOMIC DNA]</scope>
    <source>
        <strain evidence="1 2">HK31-G</strain>
    </source>
</reference>
<sequence length="62" mass="6970">MGRTRMDYKRTHFSIERNALARLDKLVGEKGRAAFVRMALDQALDTAEAAQRMVTKAASKTD</sequence>
<comment type="caution">
    <text evidence="1">The sequence shown here is derived from an EMBL/GenBank/DDBJ whole genome shotgun (WGS) entry which is preliminary data.</text>
</comment>
<accession>A0ABW6CM44</accession>